<evidence type="ECO:0000313" key="3">
    <source>
        <dbReference type="Proteomes" id="UP000022611"/>
    </source>
</evidence>
<dbReference type="InterPro" id="IPR021960">
    <property type="entry name" value="DUF3577"/>
</dbReference>
<evidence type="ECO:0008006" key="4">
    <source>
        <dbReference type="Google" id="ProtNLM"/>
    </source>
</evidence>
<organism evidence="2 3">
    <name type="scientific">Pseudomonas fluorescens HK44</name>
    <dbReference type="NCBI Taxonomy" id="1042209"/>
    <lineage>
        <taxon>Bacteria</taxon>
        <taxon>Pseudomonadati</taxon>
        <taxon>Pseudomonadota</taxon>
        <taxon>Gammaproteobacteria</taxon>
        <taxon>Pseudomonadales</taxon>
        <taxon>Pseudomonadaceae</taxon>
        <taxon>Pseudomonas</taxon>
    </lineage>
</organism>
<dbReference type="EMBL" id="AFOY02000004">
    <property type="protein sequence ID" value="EXF95916.1"/>
    <property type="molecule type" value="Genomic_DNA"/>
</dbReference>
<evidence type="ECO:0000313" key="2">
    <source>
        <dbReference type="EMBL" id="EXF95916.1"/>
    </source>
</evidence>
<dbReference type="Proteomes" id="UP000022611">
    <property type="component" value="Unassembled WGS sequence"/>
</dbReference>
<comment type="caution">
    <text evidence="2">The sequence shown here is derived from an EMBL/GenBank/DDBJ whole genome shotgun (WGS) entry which is preliminary data.</text>
</comment>
<dbReference type="AlphaFoldDB" id="A0A010RUF5"/>
<dbReference type="PATRIC" id="fig|1042209.11.peg.804"/>
<feature type="compositionally biased region" description="Low complexity" evidence="1">
    <location>
        <begin position="146"/>
        <end position="161"/>
    </location>
</feature>
<proteinExistence type="predicted"/>
<accession>A0A010RUF5</accession>
<feature type="region of interest" description="Disordered" evidence="1">
    <location>
        <begin position="136"/>
        <end position="183"/>
    </location>
</feature>
<dbReference type="eggNOG" id="ENOG502Z9W9">
    <property type="taxonomic scope" value="Bacteria"/>
</dbReference>
<reference evidence="2 3" key="1">
    <citation type="journal article" date="2011" name="J. Bacteriol.">
        <title>Draft genome sequence of the polycyclic aromatic hydrocarbon-degrading, genetically engineered bioluminescent bioreporter Pseudomonas fluorescens HK44.</title>
        <authorList>
            <person name="Chauhan A."/>
            <person name="Layton A.C."/>
            <person name="Williams D.E."/>
            <person name="Smartt A.E."/>
            <person name="Ripp S."/>
            <person name="Karpinets T.V."/>
            <person name="Brown S.D."/>
            <person name="Sayler G.S."/>
        </authorList>
    </citation>
    <scope>NUCLEOTIDE SEQUENCE [LARGE SCALE GENOMIC DNA]</scope>
    <source>
        <strain evidence="2 3">HK44</strain>
    </source>
</reference>
<dbReference type="OrthoDB" id="6402776at2"/>
<dbReference type="HOGENOM" id="CLU_056377_1_0_6"/>
<evidence type="ECO:0000256" key="1">
    <source>
        <dbReference type="SAM" id="MobiDB-lite"/>
    </source>
</evidence>
<name>A0A010RUF5_PSEFL</name>
<gene>
    <name evidence="2" type="ORF">HK44_021390</name>
</gene>
<protein>
    <recommendedName>
        <fullName evidence="4">DUF3577 domain-containing protein</fullName>
    </recommendedName>
</protein>
<dbReference type="NCBIfam" id="NF040584">
    <property type="entry name" value="STY4534_fam"/>
    <property type="match status" value="1"/>
</dbReference>
<dbReference type="RefSeq" id="WP_019689228.1">
    <property type="nucleotide sequence ID" value="NZ_AFOY02000004.1"/>
</dbReference>
<sequence>MTTSTEKTFFDLHITGLGYLNRIREVKPKKGDPFLACDIAALNGPSDDVSYVRFDTRVSGAEAQHLIRRCIEAVEVEKKVMVGFRLGDLWADTFTYSKGKRAGEQGVSFKARLLFISWIKVDGALVYKAEPKSTMANESESQAPEASDAPVAQEAPAAEQSKLVAEPVDEATDAQAPALAESF</sequence>
<dbReference type="Pfam" id="PF12101">
    <property type="entry name" value="DUF3577"/>
    <property type="match status" value="1"/>
</dbReference>